<evidence type="ECO:0000259" key="3">
    <source>
        <dbReference type="Pfam" id="PF13505"/>
    </source>
</evidence>
<gene>
    <name evidence="4" type="ORF">PG2T_08425</name>
</gene>
<name>A0A1B1YTZ3_9GAMM</name>
<dbReference type="InParanoid" id="A0A1B1YTZ3"/>
<dbReference type="STRING" id="1810504.PG2T_08425"/>
<keyword evidence="5" id="KW-1185">Reference proteome</keyword>
<dbReference type="Proteomes" id="UP000092952">
    <property type="component" value="Chromosome"/>
</dbReference>
<dbReference type="InterPro" id="IPR006311">
    <property type="entry name" value="TAT_signal"/>
</dbReference>
<evidence type="ECO:0000313" key="4">
    <source>
        <dbReference type="EMBL" id="ANX04199.1"/>
    </source>
</evidence>
<feature type="domain" description="Outer membrane protein beta-barrel" evidence="3">
    <location>
        <begin position="28"/>
        <end position="210"/>
    </location>
</feature>
<dbReference type="Gene3D" id="2.40.160.20">
    <property type="match status" value="1"/>
</dbReference>
<dbReference type="SUPFAM" id="SSF56925">
    <property type="entry name" value="OMPA-like"/>
    <property type="match status" value="1"/>
</dbReference>
<evidence type="ECO:0000313" key="5">
    <source>
        <dbReference type="Proteomes" id="UP000092952"/>
    </source>
</evidence>
<sequence length="210" mass="22466">MKDQESKHTMKRATFLSTILATGTLGVATLATAPALAASDGEDWTGPKAYVGAGGSFAKIDDAKVDDNDVSTGDLSDFDDDHVTWQAFAGVMVTPWLGVEAGYLDLPKYDDNGFEIDGHGYTATALLAAPLGDRFEVYAKGGRVWWDAQADGPLGFDADIDGNDWLYGAGLNVGLVPNLSLRLEYTRYQLDGDRAEADLDLATAGLQFQF</sequence>
<dbReference type="AlphaFoldDB" id="A0A1B1YTZ3"/>
<dbReference type="PROSITE" id="PS51318">
    <property type="entry name" value="TAT"/>
    <property type="match status" value="1"/>
</dbReference>
<protein>
    <recommendedName>
        <fullName evidence="3">Outer membrane protein beta-barrel domain-containing protein</fullName>
    </recommendedName>
</protein>
<evidence type="ECO:0000256" key="2">
    <source>
        <dbReference type="SAM" id="SignalP"/>
    </source>
</evidence>
<dbReference type="KEGG" id="gbi:PG2T_08425"/>
<feature type="chain" id="PRO_5008532999" description="Outer membrane protein beta-barrel domain-containing protein" evidence="2">
    <location>
        <begin position="38"/>
        <end position="210"/>
    </location>
</feature>
<dbReference type="Pfam" id="PF13505">
    <property type="entry name" value="OMP_b-brl"/>
    <property type="match status" value="1"/>
</dbReference>
<organism evidence="4 5">
    <name type="scientific">Immundisolibacter cernigliae</name>
    <dbReference type="NCBI Taxonomy" id="1810504"/>
    <lineage>
        <taxon>Bacteria</taxon>
        <taxon>Pseudomonadati</taxon>
        <taxon>Pseudomonadota</taxon>
        <taxon>Gammaproteobacteria</taxon>
        <taxon>Immundisolibacterales</taxon>
        <taxon>Immundisolibacteraceae</taxon>
        <taxon>Immundisolibacter</taxon>
    </lineage>
</organism>
<feature type="signal peptide" evidence="2">
    <location>
        <begin position="1"/>
        <end position="37"/>
    </location>
</feature>
<accession>A0A1B1YTZ3</accession>
<keyword evidence="1 2" id="KW-0732">Signal</keyword>
<evidence type="ECO:0000256" key="1">
    <source>
        <dbReference type="ARBA" id="ARBA00022729"/>
    </source>
</evidence>
<reference evidence="5" key="1">
    <citation type="submission" date="2016-03" db="EMBL/GenBank/DDBJ databases">
        <title>Complete genome sequence of Solimmundus cernigliae, representing a novel lineage of polycyclic aromatic hydrocarbon degraders within the Gammaproteobacteria.</title>
        <authorList>
            <person name="Singleton D.R."/>
            <person name="Dickey A.N."/>
            <person name="Scholl E.H."/>
            <person name="Wright F.A."/>
            <person name="Aitken M.D."/>
        </authorList>
    </citation>
    <scope>NUCLEOTIDE SEQUENCE [LARGE SCALE GENOMIC DNA]</scope>
    <source>
        <strain evidence="5">TR3.2</strain>
    </source>
</reference>
<proteinExistence type="predicted"/>
<dbReference type="InterPro" id="IPR027385">
    <property type="entry name" value="Beta-barrel_OMP"/>
</dbReference>
<dbReference type="InterPro" id="IPR011250">
    <property type="entry name" value="OMP/PagP_B-barrel"/>
</dbReference>
<dbReference type="EMBL" id="CP014671">
    <property type="protein sequence ID" value="ANX04199.1"/>
    <property type="molecule type" value="Genomic_DNA"/>
</dbReference>